<evidence type="ECO:0000313" key="2">
    <source>
        <dbReference type="EMBL" id="RSH78726.1"/>
    </source>
</evidence>
<dbReference type="RefSeq" id="XP_028473873.1">
    <property type="nucleotide sequence ID" value="XM_028617410.1"/>
</dbReference>
<dbReference type="Proteomes" id="UP000279236">
    <property type="component" value="Unassembled WGS sequence"/>
</dbReference>
<feature type="compositionally biased region" description="Low complexity" evidence="1">
    <location>
        <begin position="21"/>
        <end position="35"/>
    </location>
</feature>
<keyword evidence="3" id="KW-1185">Reference proteome</keyword>
<proteinExistence type="predicted"/>
<gene>
    <name evidence="2" type="ORF">EHS24_001625</name>
</gene>
<reference evidence="2 3" key="1">
    <citation type="submission" date="2018-11" db="EMBL/GenBank/DDBJ databases">
        <title>Genome sequence of Apiotrichum porosum DSM 27194.</title>
        <authorList>
            <person name="Aliyu H."/>
            <person name="Gorte O."/>
            <person name="Ochsenreither K."/>
        </authorList>
    </citation>
    <scope>NUCLEOTIDE SEQUENCE [LARGE SCALE GENOMIC DNA]</scope>
    <source>
        <strain evidence="2 3">DSM 27194</strain>
    </source>
</reference>
<sequence length="644" mass="69222">MSTVTAEVTTATRVNMAGVARARTVATGTRTSGRRPAPNALAARDRESATTVEPQSRPPAPNRELPDVPTSPTSNADYGRDFEPAPPRQHAPTPRHPGPARYTFPHAITYTPSTPPAPLIQPQPRRTHHPQLSPGLPPVGGRSPHRSATPREDWAAERIFRLETGQRTAAASGGAPRSAPPLVTDFPEHEELLWSSTSTSAVVDDNDSPRRRNLSAPTSSRDDPPPQLLFPLPPPRPGTPHPSVLQTATRTATRAGSTQYLDPVTPSVTPLPIPTPVTGGQTGMRTSADPTANVLAPPPPEHNLVHLGPRVVAVNSLLGNLRSRCALLGLSIHEILSGLQTMPITDREFQSMSGPVSQLENAVRQAVPAIHSAVALYQTAADVHQHPVPSTLQENMNRLAGLVSAFPAPSPSQPLPTPSPTAANSRAVSPAAAPTAAAPSGHVFSPLMDHAPPVTSRPTAAASETRPTLSQPSSTVLSMLGLDGDDQVTASFRRAFMDQHRCISPLAVPAPLNLAGYRVLSVAVLRLLAQTFDFTVPQQFTVPLLNIIEAGLAASRRERRIFQRALEQHLYTNILRPRDPRAEMPRFHWDVAVWCASTLLAAPLGSWATLDFGDIMTRHWRSLRQGLVWSRTDQDLADWAAWAT</sequence>
<feature type="region of interest" description="Disordered" evidence="1">
    <location>
        <begin position="21"/>
        <end position="156"/>
    </location>
</feature>
<organism evidence="2 3">
    <name type="scientific">Apiotrichum porosum</name>
    <dbReference type="NCBI Taxonomy" id="105984"/>
    <lineage>
        <taxon>Eukaryota</taxon>
        <taxon>Fungi</taxon>
        <taxon>Dikarya</taxon>
        <taxon>Basidiomycota</taxon>
        <taxon>Agaricomycotina</taxon>
        <taxon>Tremellomycetes</taxon>
        <taxon>Trichosporonales</taxon>
        <taxon>Trichosporonaceae</taxon>
        <taxon>Apiotrichum</taxon>
    </lineage>
</organism>
<feature type="region of interest" description="Disordered" evidence="1">
    <location>
        <begin position="407"/>
        <end position="473"/>
    </location>
</feature>
<dbReference type="GeneID" id="39586168"/>
<feature type="compositionally biased region" description="Pro residues" evidence="1">
    <location>
        <begin position="225"/>
        <end position="240"/>
    </location>
</feature>
<accession>A0A427XIP9</accession>
<evidence type="ECO:0000313" key="3">
    <source>
        <dbReference type="Proteomes" id="UP000279236"/>
    </source>
</evidence>
<protein>
    <submittedName>
        <fullName evidence="2">Uncharacterized protein</fullName>
    </submittedName>
</protein>
<feature type="compositionally biased region" description="Low complexity" evidence="1">
    <location>
        <begin position="420"/>
        <end position="440"/>
    </location>
</feature>
<dbReference type="EMBL" id="RSCE01000011">
    <property type="protein sequence ID" value="RSH78726.1"/>
    <property type="molecule type" value="Genomic_DNA"/>
</dbReference>
<name>A0A427XIP9_9TREE</name>
<dbReference type="AlphaFoldDB" id="A0A427XIP9"/>
<comment type="caution">
    <text evidence="2">The sequence shown here is derived from an EMBL/GenBank/DDBJ whole genome shotgun (WGS) entry which is preliminary data.</text>
</comment>
<evidence type="ECO:0000256" key="1">
    <source>
        <dbReference type="SAM" id="MobiDB-lite"/>
    </source>
</evidence>
<feature type="compositionally biased region" description="Pro residues" evidence="1">
    <location>
        <begin position="408"/>
        <end position="419"/>
    </location>
</feature>
<feature type="region of interest" description="Disordered" evidence="1">
    <location>
        <begin position="194"/>
        <end position="289"/>
    </location>
</feature>
<feature type="compositionally biased region" description="Pro residues" evidence="1">
    <location>
        <begin position="84"/>
        <end position="97"/>
    </location>
</feature>